<evidence type="ECO:0000313" key="3">
    <source>
        <dbReference type="EMBL" id="BDU49503.1"/>
    </source>
</evidence>
<proteinExistence type="predicted"/>
<reference evidence="3 4" key="1">
    <citation type="submission" date="2022-11" db="EMBL/GenBank/DDBJ databases">
        <title>Haliovirga abyssi gen. nov., sp. nov., a mesophilic fermentative bacterium isolated from the Iheya North hydrothermal field and the proposal of Haliovirgaceae fam. nov.</title>
        <authorList>
            <person name="Miyazaki U."/>
            <person name="Tame A."/>
            <person name="Miyazaki J."/>
            <person name="Takai K."/>
            <person name="Sawayama S."/>
            <person name="Kitajima M."/>
            <person name="Okamoto A."/>
            <person name="Nakagawa S."/>
        </authorList>
    </citation>
    <scope>NUCLEOTIDE SEQUENCE [LARGE SCALE GENOMIC DNA]</scope>
    <source>
        <strain evidence="3 4">IC12</strain>
    </source>
</reference>
<dbReference type="InterPro" id="IPR001789">
    <property type="entry name" value="Sig_transdc_resp-reg_receiver"/>
</dbReference>
<dbReference type="Proteomes" id="UP001321582">
    <property type="component" value="Chromosome"/>
</dbReference>
<dbReference type="RefSeq" id="WP_307904455.1">
    <property type="nucleotide sequence ID" value="NZ_AP027059.1"/>
</dbReference>
<dbReference type="InterPro" id="IPR011006">
    <property type="entry name" value="CheY-like_superfamily"/>
</dbReference>
<dbReference type="EMBL" id="AP027059">
    <property type="protein sequence ID" value="BDU49503.1"/>
    <property type="molecule type" value="Genomic_DNA"/>
</dbReference>
<evidence type="ECO:0000256" key="1">
    <source>
        <dbReference type="PROSITE-ProRule" id="PRU00169"/>
    </source>
</evidence>
<dbReference type="Gene3D" id="3.40.50.2300">
    <property type="match status" value="1"/>
</dbReference>
<evidence type="ECO:0000259" key="2">
    <source>
        <dbReference type="PROSITE" id="PS50110"/>
    </source>
</evidence>
<dbReference type="SUPFAM" id="SSF52172">
    <property type="entry name" value="CheY-like"/>
    <property type="match status" value="1"/>
</dbReference>
<protein>
    <submittedName>
        <fullName evidence="3">Chemotaxis protein CheY</fullName>
    </submittedName>
</protein>
<dbReference type="SMART" id="SM00448">
    <property type="entry name" value="REC"/>
    <property type="match status" value="1"/>
</dbReference>
<feature type="domain" description="Response regulatory" evidence="2">
    <location>
        <begin position="4"/>
        <end position="119"/>
    </location>
</feature>
<gene>
    <name evidence="3" type="primary">cheY_1</name>
    <name evidence="3" type="ORF">HLVA_00720</name>
</gene>
<accession>A0AAU9D4N0</accession>
<dbReference type="GO" id="GO:0000160">
    <property type="term" value="P:phosphorelay signal transduction system"/>
    <property type="evidence" value="ECO:0007669"/>
    <property type="project" value="InterPro"/>
</dbReference>
<evidence type="ECO:0000313" key="4">
    <source>
        <dbReference type="Proteomes" id="UP001321582"/>
    </source>
</evidence>
<dbReference type="Pfam" id="PF00072">
    <property type="entry name" value="Response_reg"/>
    <property type="match status" value="1"/>
</dbReference>
<organism evidence="3 4">
    <name type="scientific">Haliovirga abyssi</name>
    <dbReference type="NCBI Taxonomy" id="2996794"/>
    <lineage>
        <taxon>Bacteria</taxon>
        <taxon>Fusobacteriati</taxon>
        <taxon>Fusobacteriota</taxon>
        <taxon>Fusobacteriia</taxon>
        <taxon>Fusobacteriales</taxon>
        <taxon>Haliovirgaceae</taxon>
        <taxon>Haliovirga</taxon>
    </lineage>
</organism>
<keyword evidence="4" id="KW-1185">Reference proteome</keyword>
<dbReference type="AlphaFoldDB" id="A0AAU9D4N0"/>
<name>A0AAU9D4N0_9FUSO</name>
<dbReference type="PROSITE" id="PS50110">
    <property type="entry name" value="RESPONSE_REGULATORY"/>
    <property type="match status" value="1"/>
</dbReference>
<dbReference type="PANTHER" id="PTHR43228">
    <property type="entry name" value="TWO-COMPONENT RESPONSE REGULATOR"/>
    <property type="match status" value="1"/>
</dbReference>
<sequence length="121" mass="13536">MGNKVLIVDDMLFMRVTLKKMLEEVGFEVVAEAENGEDGIAKYKKFLPDIVTLDITMPEMNGIEALEEIKKINPDVKVVMISAMGQQPNVIKAVKLGAKGFIVKPFKIEKIKEAMLPLMEK</sequence>
<dbReference type="PANTHER" id="PTHR43228:SF1">
    <property type="entry name" value="TWO-COMPONENT RESPONSE REGULATOR ARR22"/>
    <property type="match status" value="1"/>
</dbReference>
<keyword evidence="1" id="KW-0597">Phosphoprotein</keyword>
<feature type="modified residue" description="4-aspartylphosphate" evidence="1">
    <location>
        <position position="54"/>
    </location>
</feature>
<dbReference type="InterPro" id="IPR052048">
    <property type="entry name" value="ST_Response_Regulator"/>
</dbReference>
<dbReference type="KEGG" id="haby:HLVA_00720"/>